<evidence type="ECO:0000259" key="2">
    <source>
        <dbReference type="Pfam" id="PF12766"/>
    </source>
</evidence>
<evidence type="ECO:0000313" key="4">
    <source>
        <dbReference type="Proteomes" id="UP001590951"/>
    </source>
</evidence>
<dbReference type="Gene3D" id="2.30.110.10">
    <property type="entry name" value="Electron Transport, Fmn-binding Protein, Chain A"/>
    <property type="match status" value="1"/>
</dbReference>
<dbReference type="EMBL" id="JBHFEH010000057">
    <property type="protein sequence ID" value="KAL2049829.1"/>
    <property type="molecule type" value="Genomic_DNA"/>
</dbReference>
<dbReference type="SUPFAM" id="SSF50475">
    <property type="entry name" value="FMN-binding split barrel"/>
    <property type="match status" value="1"/>
</dbReference>
<accession>A0ABR4AVY2</accession>
<keyword evidence="4" id="KW-1185">Reference proteome</keyword>
<reference evidence="3 4" key="1">
    <citation type="submission" date="2024-09" db="EMBL/GenBank/DDBJ databases">
        <title>Rethinking Asexuality: The Enigmatic Case of Functional Sexual Genes in Lepraria (Stereocaulaceae).</title>
        <authorList>
            <person name="Doellman M."/>
            <person name="Sun Y."/>
            <person name="Barcenas-Pena A."/>
            <person name="Lumbsch H.T."/>
            <person name="Grewe F."/>
        </authorList>
    </citation>
    <scope>NUCLEOTIDE SEQUENCE [LARGE SCALE GENOMIC DNA]</scope>
    <source>
        <strain evidence="3 4">Grewe 0041</strain>
    </source>
</reference>
<evidence type="ECO:0000256" key="1">
    <source>
        <dbReference type="SAM" id="MobiDB-lite"/>
    </source>
</evidence>
<evidence type="ECO:0000313" key="3">
    <source>
        <dbReference type="EMBL" id="KAL2049829.1"/>
    </source>
</evidence>
<feature type="region of interest" description="Disordered" evidence="1">
    <location>
        <begin position="1"/>
        <end position="84"/>
    </location>
</feature>
<feature type="domain" description="Pyridoxamine 5'-phosphate oxidase Alr4036 family FMN-binding" evidence="2">
    <location>
        <begin position="13"/>
        <end position="142"/>
    </location>
</feature>
<comment type="caution">
    <text evidence="3">The sequence shown here is derived from an EMBL/GenBank/DDBJ whole genome shotgun (WGS) entry which is preliminary data.</text>
</comment>
<feature type="compositionally biased region" description="Low complexity" evidence="1">
    <location>
        <begin position="24"/>
        <end position="37"/>
    </location>
</feature>
<dbReference type="Pfam" id="PF12766">
    <property type="entry name" value="Pyridox_oxase_2"/>
    <property type="match status" value="1"/>
</dbReference>
<dbReference type="InterPro" id="IPR024624">
    <property type="entry name" value="Pyridox_Oxase_Alr4036_FMN-bd"/>
</dbReference>
<dbReference type="InterPro" id="IPR012349">
    <property type="entry name" value="Split_barrel_FMN-bd"/>
</dbReference>
<protein>
    <recommendedName>
        <fullName evidence="2">Pyridoxamine 5'-phosphate oxidase Alr4036 family FMN-binding domain-containing protein</fullName>
    </recommendedName>
</protein>
<feature type="compositionally biased region" description="Pro residues" evidence="1">
    <location>
        <begin position="38"/>
        <end position="54"/>
    </location>
</feature>
<organism evidence="3 4">
    <name type="scientific">Lepraria finkii</name>
    <dbReference type="NCBI Taxonomy" id="1340010"/>
    <lineage>
        <taxon>Eukaryota</taxon>
        <taxon>Fungi</taxon>
        <taxon>Dikarya</taxon>
        <taxon>Ascomycota</taxon>
        <taxon>Pezizomycotina</taxon>
        <taxon>Lecanoromycetes</taxon>
        <taxon>OSLEUM clade</taxon>
        <taxon>Lecanoromycetidae</taxon>
        <taxon>Lecanorales</taxon>
        <taxon>Lecanorineae</taxon>
        <taxon>Stereocaulaceae</taxon>
        <taxon>Lepraria</taxon>
    </lineage>
</organism>
<proteinExistence type="predicted"/>
<sequence length="172" mass="18699">MSTTTQHLSTPPAPWKSTFESHISELPSPNSSSHPSTAPSPPAPQPLRPPPPLLHLPRHVGFPPRKQTQRRPRNPPLFDSDMPTFTTDVRMQKVMEIFGSSAGHADRDELIQGSGGGGPVEAVWWVKDTGTQWRIKGDAFVVGRDIDGGGGRVVGVRTVKSEVGRRMREDGG</sequence>
<dbReference type="PANTHER" id="PTHR28243">
    <property type="entry name" value="AGL049CP"/>
    <property type="match status" value="1"/>
</dbReference>
<gene>
    <name evidence="3" type="ORF">ABVK25_009924</name>
</gene>
<name>A0ABR4AVY2_9LECA</name>
<dbReference type="PANTHER" id="PTHR28243:SF1">
    <property type="entry name" value="PYRIDOXAMINE 5'-PHOSPHATE OXIDASE ALR4036 FAMILY FMN-BINDING DOMAIN-CONTAINING PROTEIN"/>
    <property type="match status" value="1"/>
</dbReference>
<dbReference type="Proteomes" id="UP001590951">
    <property type="component" value="Unassembled WGS sequence"/>
</dbReference>